<dbReference type="InterPro" id="IPR011234">
    <property type="entry name" value="Fumarylacetoacetase-like_C"/>
</dbReference>
<keyword evidence="4" id="KW-1185">Reference proteome</keyword>
<sequence>MHSAAFDTGELFTPSKIVCVAKNYHDHAREMGDAAPTEPLFFIKPNSALWPQGTMVVSKPRWTEDFQHEIELAIRISRQCSQVSPKEVFRYCDAAAVGIDFTARDAQARLKNAGHPWELAKAFDGACLLSTFVKFSSLEKLQKLNLELRVNDELRQQGNSAHMIHQIPFLISAASKLFTLEPGDVILTGTPAGVSPLVKGDSVVASIEDIGEIQFVVDEV</sequence>
<name>A0A7W8DG03_9BACT</name>
<proteinExistence type="predicted"/>
<dbReference type="PANTHER" id="PTHR11820">
    <property type="entry name" value="ACYLPYRUVASE"/>
    <property type="match status" value="1"/>
</dbReference>
<reference evidence="3 4" key="1">
    <citation type="submission" date="2020-08" db="EMBL/GenBank/DDBJ databases">
        <title>Genomic Encyclopedia of Type Strains, Phase IV (KMG-IV): sequencing the most valuable type-strain genomes for metagenomic binning, comparative biology and taxonomic classification.</title>
        <authorList>
            <person name="Goeker M."/>
        </authorList>
    </citation>
    <scope>NUCLEOTIDE SEQUENCE [LARGE SCALE GENOMIC DNA]</scope>
    <source>
        <strain evidence="3 4">DSM 22071</strain>
    </source>
</reference>
<evidence type="ECO:0000259" key="2">
    <source>
        <dbReference type="Pfam" id="PF01557"/>
    </source>
</evidence>
<dbReference type="GO" id="GO:0018773">
    <property type="term" value="F:acetylpyruvate hydrolase activity"/>
    <property type="evidence" value="ECO:0007669"/>
    <property type="project" value="TreeGrafter"/>
</dbReference>
<dbReference type="Gene3D" id="3.90.850.10">
    <property type="entry name" value="Fumarylacetoacetase-like, C-terminal domain"/>
    <property type="match status" value="1"/>
</dbReference>
<dbReference type="PANTHER" id="PTHR11820:SF7">
    <property type="entry name" value="ACYLPYRUVASE FAHD1, MITOCHONDRIAL"/>
    <property type="match status" value="1"/>
</dbReference>
<dbReference type="GO" id="GO:0046872">
    <property type="term" value="F:metal ion binding"/>
    <property type="evidence" value="ECO:0007669"/>
    <property type="project" value="UniProtKB-KW"/>
</dbReference>
<accession>A0A7W8DG03</accession>
<feature type="domain" description="Fumarylacetoacetase-like C-terminal" evidence="2">
    <location>
        <begin position="16"/>
        <end position="217"/>
    </location>
</feature>
<dbReference type="EC" id="5.3.3.10" evidence="3"/>
<comment type="caution">
    <text evidence="3">The sequence shown here is derived from an EMBL/GenBank/DDBJ whole genome shotgun (WGS) entry which is preliminary data.</text>
</comment>
<dbReference type="SUPFAM" id="SSF56529">
    <property type="entry name" value="FAH"/>
    <property type="match status" value="1"/>
</dbReference>
<evidence type="ECO:0000256" key="1">
    <source>
        <dbReference type="ARBA" id="ARBA00022723"/>
    </source>
</evidence>
<protein>
    <submittedName>
        <fullName evidence="3">5-carboxymethyl-2-hydroxymuconate isomerase</fullName>
        <ecNumber evidence="3">5.3.3.10</ecNumber>
    </submittedName>
</protein>
<dbReference type="AlphaFoldDB" id="A0A7W8DG03"/>
<keyword evidence="3" id="KW-0413">Isomerase</keyword>
<dbReference type="Proteomes" id="UP000528322">
    <property type="component" value="Unassembled WGS sequence"/>
</dbReference>
<dbReference type="RefSeq" id="WP_183728723.1">
    <property type="nucleotide sequence ID" value="NZ_JACHID010000001.1"/>
</dbReference>
<gene>
    <name evidence="3" type="ORF">HNR37_000274</name>
</gene>
<dbReference type="Pfam" id="PF01557">
    <property type="entry name" value="FAA_hydrolase"/>
    <property type="match status" value="1"/>
</dbReference>
<dbReference type="GO" id="GO:0008704">
    <property type="term" value="F:5-carboxymethyl-2-hydroxymuconate delta-isomerase activity"/>
    <property type="evidence" value="ECO:0007669"/>
    <property type="project" value="UniProtKB-EC"/>
</dbReference>
<dbReference type="EMBL" id="JACHID010000001">
    <property type="protein sequence ID" value="MBB5020971.1"/>
    <property type="molecule type" value="Genomic_DNA"/>
</dbReference>
<dbReference type="InterPro" id="IPR036663">
    <property type="entry name" value="Fumarylacetoacetase_C_sf"/>
</dbReference>
<evidence type="ECO:0000313" key="4">
    <source>
        <dbReference type="Proteomes" id="UP000528322"/>
    </source>
</evidence>
<organism evidence="3 4">
    <name type="scientific">Desulfurispira natronophila</name>
    <dbReference type="NCBI Taxonomy" id="682562"/>
    <lineage>
        <taxon>Bacteria</taxon>
        <taxon>Pseudomonadati</taxon>
        <taxon>Chrysiogenota</taxon>
        <taxon>Chrysiogenia</taxon>
        <taxon>Chrysiogenales</taxon>
        <taxon>Chrysiogenaceae</taxon>
        <taxon>Desulfurispira</taxon>
    </lineage>
</organism>
<keyword evidence="1" id="KW-0479">Metal-binding</keyword>
<evidence type="ECO:0000313" key="3">
    <source>
        <dbReference type="EMBL" id="MBB5020971.1"/>
    </source>
</evidence>